<evidence type="ECO:0000256" key="2">
    <source>
        <dbReference type="SAM" id="SignalP"/>
    </source>
</evidence>
<protein>
    <recommendedName>
        <fullName evidence="5">Tetratricopeptide repeat protein</fullName>
    </recommendedName>
</protein>
<dbReference type="Proteomes" id="UP001239462">
    <property type="component" value="Unassembled WGS sequence"/>
</dbReference>
<comment type="caution">
    <text evidence="3">The sequence shown here is derived from an EMBL/GenBank/DDBJ whole genome shotgun (WGS) entry which is preliminary data.</text>
</comment>
<gene>
    <name evidence="3" type="ORF">QTN89_21815</name>
</gene>
<dbReference type="EMBL" id="JASZZN010000018">
    <property type="protein sequence ID" value="MDM4018101.1"/>
    <property type="molecule type" value="Genomic_DNA"/>
</dbReference>
<accession>A0ABT7PP79</accession>
<reference evidence="3 4" key="1">
    <citation type="submission" date="2023-06" db="EMBL/GenBank/DDBJ databases">
        <title>Roseiconus lacunae JC819 isolated from Gulf of Mannar region, Tamil Nadu.</title>
        <authorList>
            <person name="Pk S."/>
            <person name="Ch S."/>
            <person name="Ch V.R."/>
        </authorList>
    </citation>
    <scope>NUCLEOTIDE SEQUENCE [LARGE SCALE GENOMIC DNA]</scope>
    <source>
        <strain evidence="3 4">JC819</strain>
    </source>
</reference>
<evidence type="ECO:0008006" key="5">
    <source>
        <dbReference type="Google" id="ProtNLM"/>
    </source>
</evidence>
<dbReference type="Gene3D" id="1.25.40.10">
    <property type="entry name" value="Tetratricopeptide repeat domain"/>
    <property type="match status" value="1"/>
</dbReference>
<dbReference type="RefSeq" id="WP_289165742.1">
    <property type="nucleotide sequence ID" value="NZ_JASZZN010000018.1"/>
</dbReference>
<evidence type="ECO:0000313" key="3">
    <source>
        <dbReference type="EMBL" id="MDM4018101.1"/>
    </source>
</evidence>
<keyword evidence="4" id="KW-1185">Reference proteome</keyword>
<feature type="compositionally biased region" description="Low complexity" evidence="1">
    <location>
        <begin position="210"/>
        <end position="235"/>
    </location>
</feature>
<dbReference type="SUPFAM" id="SSF48452">
    <property type="entry name" value="TPR-like"/>
    <property type="match status" value="1"/>
</dbReference>
<proteinExistence type="predicted"/>
<feature type="region of interest" description="Disordered" evidence="1">
    <location>
        <begin position="137"/>
        <end position="265"/>
    </location>
</feature>
<name>A0ABT7PP79_9BACT</name>
<feature type="signal peptide" evidence="2">
    <location>
        <begin position="1"/>
        <end position="22"/>
    </location>
</feature>
<keyword evidence="2" id="KW-0732">Signal</keyword>
<feature type="compositionally biased region" description="Gly residues" evidence="1">
    <location>
        <begin position="236"/>
        <end position="256"/>
    </location>
</feature>
<sequence length="265" mass="27021">MSRRLLSLATLAAVLGSGTAMVNQEVFAQNQSVLAEVYGRGVHAYYAGNYSDAFDNLTSAIDGGTRDPRAYYFRGIVSHLQGRPEQAEADWKEGAELEAAYGGGYYVGRSLSRFQGSARLKLEQIRQQARLEAMTKAAKRSNARMNELSAGGRAPAANRAAPAPTAPANPKVDNPFADDVATGNPEVQNDDVLKDVVGNPFKDETPAPGPAAAAGAAGAAPAGDDPFGGSAPAGGDPFGGGGSDAGGDPFGGGAAGGDDPFGDPF</sequence>
<organism evidence="3 4">
    <name type="scientific">Roseiconus lacunae</name>
    <dbReference type="NCBI Taxonomy" id="2605694"/>
    <lineage>
        <taxon>Bacteria</taxon>
        <taxon>Pseudomonadati</taxon>
        <taxon>Planctomycetota</taxon>
        <taxon>Planctomycetia</taxon>
        <taxon>Pirellulales</taxon>
        <taxon>Pirellulaceae</taxon>
        <taxon>Roseiconus</taxon>
    </lineage>
</organism>
<feature type="chain" id="PRO_5047256624" description="Tetratricopeptide repeat protein" evidence="2">
    <location>
        <begin position="23"/>
        <end position="265"/>
    </location>
</feature>
<feature type="compositionally biased region" description="Low complexity" evidence="1">
    <location>
        <begin position="150"/>
        <end position="170"/>
    </location>
</feature>
<evidence type="ECO:0000313" key="4">
    <source>
        <dbReference type="Proteomes" id="UP001239462"/>
    </source>
</evidence>
<evidence type="ECO:0000256" key="1">
    <source>
        <dbReference type="SAM" id="MobiDB-lite"/>
    </source>
</evidence>
<dbReference type="InterPro" id="IPR011990">
    <property type="entry name" value="TPR-like_helical_dom_sf"/>
</dbReference>